<gene>
    <name evidence="1" type="ORF">BWZ43_14190</name>
</gene>
<dbReference type="Proteomes" id="UP000189761">
    <property type="component" value="Unassembled WGS sequence"/>
</dbReference>
<organism evidence="1 2">
    <name type="scientific">Heyndrickxia oleronia</name>
    <dbReference type="NCBI Taxonomy" id="38875"/>
    <lineage>
        <taxon>Bacteria</taxon>
        <taxon>Bacillati</taxon>
        <taxon>Bacillota</taxon>
        <taxon>Bacilli</taxon>
        <taxon>Bacillales</taxon>
        <taxon>Bacillaceae</taxon>
        <taxon>Heyndrickxia</taxon>
    </lineage>
</organism>
<protein>
    <submittedName>
        <fullName evidence="1">Uncharacterized protein</fullName>
    </submittedName>
</protein>
<evidence type="ECO:0000313" key="1">
    <source>
        <dbReference type="EMBL" id="OOP67747.1"/>
    </source>
</evidence>
<dbReference type="RefSeq" id="WP_078110482.1">
    <property type="nucleotide sequence ID" value="NZ_CP065424.1"/>
</dbReference>
<accession>A0A8E2LEH0</accession>
<keyword evidence="2" id="KW-1185">Reference proteome</keyword>
<name>A0A8E2LEH0_9BACI</name>
<dbReference type="EMBL" id="MTLA01000166">
    <property type="protein sequence ID" value="OOP67747.1"/>
    <property type="molecule type" value="Genomic_DNA"/>
</dbReference>
<dbReference type="AlphaFoldDB" id="A0A8E2LEH0"/>
<comment type="caution">
    <text evidence="1">The sequence shown here is derived from an EMBL/GenBank/DDBJ whole genome shotgun (WGS) entry which is preliminary data.</text>
</comment>
<proteinExistence type="predicted"/>
<reference evidence="1 2" key="1">
    <citation type="submission" date="2017-01" db="EMBL/GenBank/DDBJ databases">
        <title>Draft genome sequence of Bacillus oleronius.</title>
        <authorList>
            <person name="Allam M."/>
        </authorList>
    </citation>
    <scope>NUCLEOTIDE SEQUENCE [LARGE SCALE GENOMIC DNA]</scope>
    <source>
        <strain evidence="1 2">DSM 9356</strain>
    </source>
</reference>
<sequence>MQKYHKVVLNGKVFYREFDDRTGYYGKEILTENQLIQQMLEEIVIDEIKVDHEMIDYAISIIPTSKHKEMVKKYLGYLEMVAESLE</sequence>
<evidence type="ECO:0000313" key="2">
    <source>
        <dbReference type="Proteomes" id="UP000189761"/>
    </source>
</evidence>